<reference evidence="1" key="1">
    <citation type="journal article" date="2017" name="PLoS ONE">
        <title>Novel circular single-stranded DNA viruses among an asteroid, echinoid and holothurian (Phylum: Echinodermata).</title>
        <authorList>
            <person name="Jackson E.W."/>
            <person name="Bistolas K.S.I."/>
            <person name="Button J.B."/>
            <person name="Hewson I."/>
        </authorList>
    </citation>
    <scope>NUCLEOTIDE SEQUENCE</scope>
</reference>
<dbReference type="EMBL" id="KX246264">
    <property type="protein sequence ID" value="APA62670.1"/>
    <property type="molecule type" value="Genomic_DNA"/>
</dbReference>
<organism evidence="1">
    <name type="scientific">uncultured virus</name>
    <dbReference type="NCBI Taxonomy" id="340016"/>
    <lineage>
        <taxon>Viruses</taxon>
        <taxon>environmental samples</taxon>
    </lineage>
</organism>
<dbReference type="InterPro" id="IPR029053">
    <property type="entry name" value="Viral_coat"/>
</dbReference>
<name>A0A1I9XGE8_9VIRU</name>
<sequence length="243" mass="26181">MPAMKRGRAGTRSNPIVIGGKAKRTRTNGYTRTSGNFGRFAAGSHRGHENKWFDTADTAVTIAAAGTVIAPSLNLLSAGTGESQLIGRSCIVKAIQLKGTIKRGVQSDATISNVVPDTYVKVALILDTQANGAAMTIAQMFQDTDIRTFNDLENSKRFRVLKEWCVEIDEESQHNGTTYFVGGAVRKMEGLYMKSSTPLEYGATPSGVITDLKSNNLALVGFCENAAGGVTMDFRTRIRYSDA</sequence>
<dbReference type="Gene3D" id="2.60.120.20">
    <property type="match status" value="1"/>
</dbReference>
<protein>
    <submittedName>
        <fullName evidence="1">Putative capsid protein</fullName>
    </submittedName>
</protein>
<evidence type="ECO:0000313" key="1">
    <source>
        <dbReference type="EMBL" id="APA62670.1"/>
    </source>
</evidence>
<proteinExistence type="predicted"/>
<accession>A0A1I9XGE8</accession>